<feature type="transmembrane region" description="Helical" evidence="1">
    <location>
        <begin position="49"/>
        <end position="67"/>
    </location>
</feature>
<protein>
    <recommendedName>
        <fullName evidence="2">Fatty acid desaturase domain-containing protein</fullName>
    </recommendedName>
</protein>
<feature type="domain" description="Fatty acid desaturase" evidence="2">
    <location>
        <begin position="74"/>
        <end position="256"/>
    </location>
</feature>
<keyword evidence="4" id="KW-1185">Reference proteome</keyword>
<keyword evidence="1" id="KW-0812">Transmembrane</keyword>
<keyword evidence="1" id="KW-0472">Membrane</keyword>
<keyword evidence="1" id="KW-1133">Transmembrane helix</keyword>
<accession>A0A4R8M1M5</accession>
<gene>
    <name evidence="3" type="ORF">BX592_103203</name>
</gene>
<dbReference type="Pfam" id="PF00487">
    <property type="entry name" value="FA_desaturase"/>
    <property type="match status" value="1"/>
</dbReference>
<comment type="caution">
    <text evidence="3">The sequence shown here is derived from an EMBL/GenBank/DDBJ whole genome shotgun (WGS) entry which is preliminary data.</text>
</comment>
<sequence length="383" mass="43088">MNLKHDSYISACTRESYRRLPFQRFWSWFTGKELAGVTSTRSISTLEPVVCSLALLLAGVCGSVLVLSCSLHIGWLVVTITSTVSGARYIVATIIHHGVHHAVFRSRRANQIMCEILSTVLIVQPFDSYRKFHVHEHHGRAFSTMDDQDLAAIYTLGLTPGTPVATLKLRLAWQCISPLFHVRFLWGRVKCNLLSAPAYRVAMTVVWFAALIALANALSWPVFAVSIALPLTTLYQICSLLHLITEHAWVLRVAGQSVRDSHIDNSHARFCGRMLPSPQLTAAASLYAWTTWTLEHLLIHLPARLLIVQGSLIAHDWHHRSGADRRWPNAIQQREADVQKELANGACTYRDIWGVHHALHEVLQRISDAPAPEATERLRYRLN</sequence>
<dbReference type="RefSeq" id="WP_377681508.1">
    <property type="nucleotide sequence ID" value="NZ_JBHLUW010000013.1"/>
</dbReference>
<dbReference type="GO" id="GO:0006629">
    <property type="term" value="P:lipid metabolic process"/>
    <property type="evidence" value="ECO:0007669"/>
    <property type="project" value="InterPro"/>
</dbReference>
<evidence type="ECO:0000259" key="2">
    <source>
        <dbReference type="Pfam" id="PF00487"/>
    </source>
</evidence>
<feature type="transmembrane region" description="Helical" evidence="1">
    <location>
        <begin position="198"/>
        <end position="217"/>
    </location>
</feature>
<proteinExistence type="predicted"/>
<dbReference type="AlphaFoldDB" id="A0A4R8M1M5"/>
<dbReference type="EMBL" id="SORE01000003">
    <property type="protein sequence ID" value="TDY53391.1"/>
    <property type="molecule type" value="Genomic_DNA"/>
</dbReference>
<evidence type="ECO:0000313" key="4">
    <source>
        <dbReference type="Proteomes" id="UP000295509"/>
    </source>
</evidence>
<evidence type="ECO:0000313" key="3">
    <source>
        <dbReference type="EMBL" id="TDY53391.1"/>
    </source>
</evidence>
<name>A0A4R8M1M5_9BURK</name>
<dbReference type="Proteomes" id="UP000295509">
    <property type="component" value="Unassembled WGS sequence"/>
</dbReference>
<reference evidence="3 4" key="1">
    <citation type="submission" date="2019-03" db="EMBL/GenBank/DDBJ databases">
        <title>Genomic Encyclopedia of Type Strains, Phase III (KMG-III): the genomes of soil and plant-associated and newly described type strains.</title>
        <authorList>
            <person name="Whitman W."/>
        </authorList>
    </citation>
    <scope>NUCLEOTIDE SEQUENCE [LARGE SCALE GENOMIC DNA]</scope>
    <source>
        <strain evidence="3 4">LMG 29544</strain>
    </source>
</reference>
<dbReference type="InterPro" id="IPR005804">
    <property type="entry name" value="FA_desaturase_dom"/>
</dbReference>
<organism evidence="3 4">
    <name type="scientific">Paraburkholderia rhizosphaerae</name>
    <dbReference type="NCBI Taxonomy" id="480658"/>
    <lineage>
        <taxon>Bacteria</taxon>
        <taxon>Pseudomonadati</taxon>
        <taxon>Pseudomonadota</taxon>
        <taxon>Betaproteobacteria</taxon>
        <taxon>Burkholderiales</taxon>
        <taxon>Burkholderiaceae</taxon>
        <taxon>Paraburkholderia</taxon>
    </lineage>
</organism>
<evidence type="ECO:0000256" key="1">
    <source>
        <dbReference type="SAM" id="Phobius"/>
    </source>
</evidence>